<dbReference type="PROSITE" id="PS51313">
    <property type="entry name" value="VPS28_N"/>
    <property type="match status" value="1"/>
</dbReference>
<dbReference type="EMBL" id="GL349443">
    <property type="protein sequence ID" value="KNC46627.1"/>
    <property type="molecule type" value="Genomic_DNA"/>
</dbReference>
<accession>A0A0L0D2T7</accession>
<dbReference type="PANTHER" id="PTHR12937:SF0">
    <property type="entry name" value="VACUOLAR PROTEIN SORTING-ASSOCIATED PROTEIN 28 HOMOLOG"/>
    <property type="match status" value="1"/>
</dbReference>
<gene>
    <name evidence="9" type="ORF">AMSG_03064</name>
</gene>
<feature type="region of interest" description="Disordered" evidence="6">
    <location>
        <begin position="1"/>
        <end position="56"/>
    </location>
</feature>
<dbReference type="Gene3D" id="1.20.1440.200">
    <property type="match status" value="1"/>
</dbReference>
<dbReference type="SUPFAM" id="SSF140111">
    <property type="entry name" value="Endosomal sorting complex assembly domain"/>
    <property type="match status" value="1"/>
</dbReference>
<evidence type="ECO:0000256" key="3">
    <source>
        <dbReference type="ARBA" id="ARBA00022753"/>
    </source>
</evidence>
<evidence type="ECO:0000256" key="2">
    <source>
        <dbReference type="ARBA" id="ARBA00022448"/>
    </source>
</evidence>
<dbReference type="FunFam" id="1.20.120.1130:FF:000001">
    <property type="entry name" value="Vacuolar protein sorting-associated protein 28 homolog"/>
    <property type="match status" value="1"/>
</dbReference>
<dbReference type="Gene3D" id="1.20.120.1130">
    <property type="match status" value="1"/>
</dbReference>
<dbReference type="PANTHER" id="PTHR12937">
    <property type="entry name" value="VACUOLAR PROTEIN SORTING 28, ISOFORM 2 VPS28"/>
    <property type="match status" value="1"/>
</dbReference>
<feature type="domain" description="VPS28 C-terminal" evidence="7">
    <location>
        <begin position="170"/>
        <end position="266"/>
    </location>
</feature>
<dbReference type="InterPro" id="IPR037206">
    <property type="entry name" value="VPS28_C_sf"/>
</dbReference>
<dbReference type="OMA" id="CDEFPTV"/>
<name>A0A0L0D2T7_THETB</name>
<evidence type="ECO:0000313" key="10">
    <source>
        <dbReference type="Proteomes" id="UP000054408"/>
    </source>
</evidence>
<dbReference type="InterPro" id="IPR038358">
    <property type="entry name" value="VPS28_N_sf"/>
</dbReference>
<dbReference type="InterPro" id="IPR017899">
    <property type="entry name" value="VPS28_C"/>
</dbReference>
<sequence>MAFSGGQQYGYGSGGNPLMRPPPPGLGSNMAYGRPQRPAQAPAQAPHVAGASNGLAESEEVEEVKLWATSREREKVENMADLYAIILTVELLEKAYIRDSISADEYTPACSKLIAQFKAAQNLLSSVVPDIQVFMAEYRMECPAAVNRLLTIGVPATVEHGALTSDDSSKHAQHVAEAVHHFISALDALKIGLSAVDEIHPVLKDLLTSLNAVASLPPDYDGKATVKQWLTQLNQMQASDNLSETETRQLLFDLETAYNGFHTALK</sequence>
<evidence type="ECO:0000313" key="9">
    <source>
        <dbReference type="EMBL" id="KNC46627.1"/>
    </source>
</evidence>
<evidence type="ECO:0000256" key="4">
    <source>
        <dbReference type="ARBA" id="ARBA00022927"/>
    </source>
</evidence>
<keyword evidence="4 5" id="KW-0653">Protein transport</keyword>
<comment type="subcellular location">
    <subcellularLocation>
        <location evidence="1">Endosome</location>
    </subcellularLocation>
</comment>
<dbReference type="GO" id="GO:0000813">
    <property type="term" value="C:ESCRT I complex"/>
    <property type="evidence" value="ECO:0007669"/>
    <property type="project" value="InterPro"/>
</dbReference>
<dbReference type="eggNOG" id="KOG3284">
    <property type="taxonomic scope" value="Eukaryota"/>
</dbReference>
<feature type="domain" description="VPS28 N-terminal" evidence="8">
    <location>
        <begin position="50"/>
        <end position="160"/>
    </location>
</feature>
<evidence type="ECO:0000259" key="7">
    <source>
        <dbReference type="PROSITE" id="PS51310"/>
    </source>
</evidence>
<dbReference type="PROSITE" id="PS51310">
    <property type="entry name" value="VPS28_C"/>
    <property type="match status" value="1"/>
</dbReference>
<dbReference type="STRING" id="461836.A0A0L0D2T7"/>
<evidence type="ECO:0000256" key="6">
    <source>
        <dbReference type="SAM" id="MobiDB-lite"/>
    </source>
</evidence>
<dbReference type="InterPro" id="IPR007143">
    <property type="entry name" value="Vps28"/>
</dbReference>
<evidence type="ECO:0000256" key="5">
    <source>
        <dbReference type="PROSITE-ProRule" id="PRU00642"/>
    </source>
</evidence>
<dbReference type="GO" id="GO:0043328">
    <property type="term" value="P:protein transport to vacuole involved in ubiquitin-dependent protein catabolic process via the multivesicular body sorting pathway"/>
    <property type="evidence" value="ECO:0007669"/>
    <property type="project" value="TreeGrafter"/>
</dbReference>
<dbReference type="Pfam" id="PF03997">
    <property type="entry name" value="VPS28"/>
    <property type="match status" value="1"/>
</dbReference>
<keyword evidence="3" id="KW-0967">Endosome</keyword>
<dbReference type="SUPFAM" id="SSF140427">
    <property type="entry name" value="VPS28 C-terminal domain-like"/>
    <property type="match status" value="1"/>
</dbReference>
<organism evidence="9 10">
    <name type="scientific">Thecamonas trahens ATCC 50062</name>
    <dbReference type="NCBI Taxonomy" id="461836"/>
    <lineage>
        <taxon>Eukaryota</taxon>
        <taxon>Apusozoa</taxon>
        <taxon>Apusomonadida</taxon>
        <taxon>Apusomonadidae</taxon>
        <taxon>Thecamonas</taxon>
    </lineage>
</organism>
<evidence type="ECO:0000256" key="1">
    <source>
        <dbReference type="ARBA" id="ARBA00004177"/>
    </source>
</evidence>
<dbReference type="AlphaFoldDB" id="A0A0L0D2T7"/>
<dbReference type="OrthoDB" id="2671at2759"/>
<proteinExistence type="inferred from homology"/>
<dbReference type="InterPro" id="IPR037202">
    <property type="entry name" value="ESCRT_assembly_dom"/>
</dbReference>
<keyword evidence="2 5" id="KW-0813">Transport</keyword>
<dbReference type="RefSeq" id="XP_013760400.1">
    <property type="nucleotide sequence ID" value="XM_013904946.1"/>
</dbReference>
<dbReference type="InterPro" id="IPR017898">
    <property type="entry name" value="VPS28_N"/>
</dbReference>
<comment type="similarity">
    <text evidence="5">Belongs to the VPS28 family.</text>
</comment>
<keyword evidence="10" id="KW-1185">Reference proteome</keyword>
<protein>
    <submittedName>
        <fullName evidence="9">Vacuolar protein sorting-associated protein 28</fullName>
    </submittedName>
</protein>
<dbReference type="GO" id="GO:0044877">
    <property type="term" value="F:protein-containing complex binding"/>
    <property type="evidence" value="ECO:0007669"/>
    <property type="project" value="TreeGrafter"/>
</dbReference>
<dbReference type="Proteomes" id="UP000054408">
    <property type="component" value="Unassembled WGS sequence"/>
</dbReference>
<reference evidence="9 10" key="1">
    <citation type="submission" date="2010-05" db="EMBL/GenBank/DDBJ databases">
        <title>The Genome Sequence of Thecamonas trahens ATCC 50062.</title>
        <authorList>
            <consortium name="The Broad Institute Genome Sequencing Platform"/>
            <person name="Russ C."/>
            <person name="Cuomo C."/>
            <person name="Shea T."/>
            <person name="Young S.K."/>
            <person name="Zeng Q."/>
            <person name="Koehrsen M."/>
            <person name="Haas B."/>
            <person name="Borodovsky M."/>
            <person name="Guigo R."/>
            <person name="Alvarado L."/>
            <person name="Berlin A."/>
            <person name="Bochicchio J."/>
            <person name="Borenstein D."/>
            <person name="Chapman S."/>
            <person name="Chen Z."/>
            <person name="Freedman E."/>
            <person name="Gellesch M."/>
            <person name="Goldberg J."/>
            <person name="Griggs A."/>
            <person name="Gujja S."/>
            <person name="Heilman E."/>
            <person name="Heiman D."/>
            <person name="Hepburn T."/>
            <person name="Howarth C."/>
            <person name="Jen D."/>
            <person name="Larson L."/>
            <person name="Mehta T."/>
            <person name="Park D."/>
            <person name="Pearson M."/>
            <person name="Roberts A."/>
            <person name="Saif S."/>
            <person name="Shenoy N."/>
            <person name="Sisk P."/>
            <person name="Stolte C."/>
            <person name="Sykes S."/>
            <person name="Thomson T."/>
            <person name="Walk T."/>
            <person name="White J."/>
            <person name="Yandava C."/>
            <person name="Burger G."/>
            <person name="Gray M.W."/>
            <person name="Holland P.W.H."/>
            <person name="King N."/>
            <person name="Lang F.B.F."/>
            <person name="Roger A.J."/>
            <person name="Ruiz-Trillo I."/>
            <person name="Lander E."/>
            <person name="Nusbaum C."/>
        </authorList>
    </citation>
    <scope>NUCLEOTIDE SEQUENCE [LARGE SCALE GENOMIC DNA]</scope>
    <source>
        <strain evidence="9 10">ATCC 50062</strain>
    </source>
</reference>
<evidence type="ECO:0000259" key="8">
    <source>
        <dbReference type="PROSITE" id="PS51313"/>
    </source>
</evidence>
<feature type="compositionally biased region" description="Low complexity" evidence="6">
    <location>
        <begin position="34"/>
        <end position="46"/>
    </location>
</feature>
<dbReference type="GeneID" id="25562699"/>